<dbReference type="PANTHER" id="PTHR38438:SF1">
    <property type="entry name" value="RIBOFLAVIN TRANSPORTER RIBU"/>
    <property type="match status" value="1"/>
</dbReference>
<organism evidence="9 10">
    <name type="scientific">Candidatus Scatomorpha pullistercoris</name>
    <dbReference type="NCBI Taxonomy" id="2840929"/>
    <lineage>
        <taxon>Bacteria</taxon>
        <taxon>Bacillati</taxon>
        <taxon>Bacillota</taxon>
        <taxon>Clostridia</taxon>
        <taxon>Eubacteriales</taxon>
        <taxon>Candidatus Scatomorpha</taxon>
    </lineage>
</organism>
<dbReference type="EMBL" id="DVJS01000145">
    <property type="protein sequence ID" value="HIS97499.1"/>
    <property type="molecule type" value="Genomic_DNA"/>
</dbReference>
<feature type="transmembrane region" description="Helical" evidence="8">
    <location>
        <begin position="42"/>
        <end position="62"/>
    </location>
</feature>
<evidence type="ECO:0000256" key="3">
    <source>
        <dbReference type="ARBA" id="ARBA00022448"/>
    </source>
</evidence>
<evidence type="ECO:0000313" key="9">
    <source>
        <dbReference type="EMBL" id="HIS97499.1"/>
    </source>
</evidence>
<dbReference type="InterPro" id="IPR024529">
    <property type="entry name" value="ECF_trnsprt_substrate-spec"/>
</dbReference>
<reference evidence="9" key="2">
    <citation type="journal article" date="2021" name="PeerJ">
        <title>Extensive microbial diversity within the chicken gut microbiome revealed by metagenomics and culture.</title>
        <authorList>
            <person name="Gilroy R."/>
            <person name="Ravi A."/>
            <person name="Getino M."/>
            <person name="Pursley I."/>
            <person name="Horton D.L."/>
            <person name="Alikhan N.F."/>
            <person name="Baker D."/>
            <person name="Gharbi K."/>
            <person name="Hall N."/>
            <person name="Watson M."/>
            <person name="Adriaenssens E.M."/>
            <person name="Foster-Nyarko E."/>
            <person name="Jarju S."/>
            <person name="Secka A."/>
            <person name="Antonio M."/>
            <person name="Oren A."/>
            <person name="Chaudhuri R.R."/>
            <person name="La Ragione R."/>
            <person name="Hildebrand F."/>
            <person name="Pallen M.J."/>
        </authorList>
    </citation>
    <scope>NUCLEOTIDE SEQUENCE</scope>
    <source>
        <strain evidence="9">ChiHecec3B27-6122</strain>
    </source>
</reference>
<dbReference type="PANTHER" id="PTHR38438">
    <property type="entry name" value="RIBOFLAVIN TRANSPORTER RIBU"/>
    <property type="match status" value="1"/>
</dbReference>
<keyword evidence="5 8" id="KW-0812">Transmembrane</keyword>
<name>A0A9D1G6B4_9FIRM</name>
<evidence type="ECO:0000256" key="5">
    <source>
        <dbReference type="ARBA" id="ARBA00022692"/>
    </source>
</evidence>
<keyword evidence="7 8" id="KW-0472">Membrane</keyword>
<proteinExistence type="inferred from homology"/>
<feature type="transmembrane region" description="Helical" evidence="8">
    <location>
        <begin position="12"/>
        <end position="35"/>
    </location>
</feature>
<evidence type="ECO:0000313" key="10">
    <source>
        <dbReference type="Proteomes" id="UP000886876"/>
    </source>
</evidence>
<dbReference type="Pfam" id="PF12822">
    <property type="entry name" value="ECF_trnsprt"/>
    <property type="match status" value="1"/>
</dbReference>
<dbReference type="AlphaFoldDB" id="A0A9D1G6B4"/>
<feature type="transmembrane region" description="Helical" evidence="8">
    <location>
        <begin position="74"/>
        <end position="95"/>
    </location>
</feature>
<comment type="similarity">
    <text evidence="2">Belongs to the prokaryotic riboflavin transporter (P-RFT) (TC 2.A.87) family.</text>
</comment>
<comment type="caution">
    <text evidence="9">The sequence shown here is derived from an EMBL/GenBank/DDBJ whole genome shotgun (WGS) entry which is preliminary data.</text>
</comment>
<dbReference type="GO" id="GO:0005886">
    <property type="term" value="C:plasma membrane"/>
    <property type="evidence" value="ECO:0007669"/>
    <property type="project" value="UniProtKB-SubCell"/>
</dbReference>
<evidence type="ECO:0000256" key="6">
    <source>
        <dbReference type="ARBA" id="ARBA00022989"/>
    </source>
</evidence>
<reference evidence="9" key="1">
    <citation type="submission" date="2020-10" db="EMBL/GenBank/DDBJ databases">
        <authorList>
            <person name="Gilroy R."/>
        </authorList>
    </citation>
    <scope>NUCLEOTIDE SEQUENCE</scope>
    <source>
        <strain evidence="9">ChiHecec3B27-6122</strain>
    </source>
</reference>
<dbReference type="Gene3D" id="1.10.1760.20">
    <property type="match status" value="1"/>
</dbReference>
<evidence type="ECO:0000256" key="1">
    <source>
        <dbReference type="ARBA" id="ARBA00004651"/>
    </source>
</evidence>
<comment type="subcellular location">
    <subcellularLocation>
        <location evidence="1">Cell membrane</location>
        <topology evidence="1">Multi-pass membrane protein</topology>
    </subcellularLocation>
</comment>
<dbReference type="Proteomes" id="UP000886876">
    <property type="component" value="Unassembled WGS sequence"/>
</dbReference>
<keyword evidence="3" id="KW-0813">Transport</keyword>
<evidence type="ECO:0000256" key="2">
    <source>
        <dbReference type="ARBA" id="ARBA00005540"/>
    </source>
</evidence>
<dbReference type="GO" id="GO:0032217">
    <property type="term" value="F:riboflavin transmembrane transporter activity"/>
    <property type="evidence" value="ECO:0007669"/>
    <property type="project" value="InterPro"/>
</dbReference>
<evidence type="ECO:0000256" key="7">
    <source>
        <dbReference type="ARBA" id="ARBA00023136"/>
    </source>
</evidence>
<accession>A0A9D1G6B4</accession>
<sequence length="220" mass="23895">MSRRMDTKKLAILAMLAALAYVVMLVGRVPIVLWLKYDPKDVVIAIAAFIYGPMAGVGISIVDSFIEMFTASDTGIWGFLMNVLSTCSLVVPAALIYRKHHTIKGAVIGLIVGSVFCVASMLLWNWLVTPFYTKQPREAVEAMLIPYFLPFNAFKASVNSTLTVLLYKPVVTALRKAKLIPASEHAAPPVEGKKRVGVYLAALVVLATLVLLGFVLAGKI</sequence>
<evidence type="ECO:0000256" key="4">
    <source>
        <dbReference type="ARBA" id="ARBA00022475"/>
    </source>
</evidence>
<evidence type="ECO:0000256" key="8">
    <source>
        <dbReference type="SAM" id="Phobius"/>
    </source>
</evidence>
<dbReference type="InterPro" id="IPR025720">
    <property type="entry name" value="RibU"/>
</dbReference>
<feature type="transmembrane region" description="Helical" evidence="8">
    <location>
        <begin position="196"/>
        <end position="217"/>
    </location>
</feature>
<keyword evidence="6 8" id="KW-1133">Transmembrane helix</keyword>
<feature type="transmembrane region" description="Helical" evidence="8">
    <location>
        <begin position="107"/>
        <end position="127"/>
    </location>
</feature>
<keyword evidence="4" id="KW-1003">Cell membrane</keyword>
<gene>
    <name evidence="9" type="ORF">IAD42_05935</name>
</gene>
<protein>
    <submittedName>
        <fullName evidence="9">ECF transporter S component</fullName>
    </submittedName>
</protein>